<evidence type="ECO:0000256" key="6">
    <source>
        <dbReference type="ARBA" id="ARBA00022729"/>
    </source>
</evidence>
<dbReference type="InterPro" id="IPR055414">
    <property type="entry name" value="LRR_R13L4/SHOC2-like"/>
</dbReference>
<evidence type="ECO:0000256" key="12">
    <source>
        <dbReference type="SAM" id="MobiDB-lite"/>
    </source>
</evidence>
<dbReference type="eggNOG" id="KOG2140">
    <property type="taxonomic scope" value="Eukaryota"/>
</dbReference>
<dbReference type="SMART" id="SM00369">
    <property type="entry name" value="LRR_TYP"/>
    <property type="match status" value="7"/>
</dbReference>
<dbReference type="Pfam" id="PF00560">
    <property type="entry name" value="LRR_1"/>
    <property type="match status" value="7"/>
</dbReference>
<dbReference type="Gene3D" id="3.80.10.10">
    <property type="entry name" value="Ribonuclease Inhibitor"/>
    <property type="match status" value="4"/>
</dbReference>
<feature type="transmembrane region" description="Helical" evidence="13">
    <location>
        <begin position="1147"/>
        <end position="1170"/>
    </location>
</feature>
<dbReference type="FunFam" id="3.80.10.10:FF:000213">
    <property type="entry name" value="Tyrosine-sulfated glycopeptide receptor 1"/>
    <property type="match status" value="1"/>
</dbReference>
<dbReference type="InterPro" id="IPR003591">
    <property type="entry name" value="Leu-rich_rpt_typical-subtyp"/>
</dbReference>
<dbReference type="Gramene" id="OBART12G08250.1">
    <property type="protein sequence ID" value="OBART12G08250.1"/>
    <property type="gene ID" value="OBART12G08250"/>
</dbReference>
<evidence type="ECO:0000256" key="13">
    <source>
        <dbReference type="SAM" id="Phobius"/>
    </source>
</evidence>
<keyword evidence="4" id="KW-0433">Leucine-rich repeat</keyword>
<dbReference type="InterPro" id="IPR032675">
    <property type="entry name" value="LRR_dom_sf"/>
</dbReference>
<keyword evidence="8" id="KW-0810">Translation regulation</keyword>
<keyword evidence="7" id="KW-0677">Repeat</keyword>
<keyword evidence="3" id="KW-1003">Cell membrane</keyword>
<dbReference type="Pfam" id="PF23598">
    <property type="entry name" value="LRR_14"/>
    <property type="match status" value="1"/>
</dbReference>
<evidence type="ECO:0000256" key="7">
    <source>
        <dbReference type="ARBA" id="ARBA00022737"/>
    </source>
</evidence>
<keyword evidence="9 13" id="KW-1133">Transmembrane helix</keyword>
<comment type="subcellular location">
    <subcellularLocation>
        <location evidence="1">Cell membrane</location>
        <topology evidence="1">Single-pass type I membrane protein</topology>
    </subcellularLocation>
</comment>
<dbReference type="AlphaFoldDB" id="A0A0D3HT74"/>
<evidence type="ECO:0000313" key="16">
    <source>
        <dbReference type="Proteomes" id="UP000026960"/>
    </source>
</evidence>
<protein>
    <recommendedName>
        <fullName evidence="14">MI domain-containing protein</fullName>
    </recommendedName>
</protein>
<dbReference type="HOGENOM" id="CLU_000288_18_3_1"/>
<accession>A0A0D3HT74</accession>
<dbReference type="GO" id="GO:0005886">
    <property type="term" value="C:plasma membrane"/>
    <property type="evidence" value="ECO:0007669"/>
    <property type="project" value="UniProtKB-SubCell"/>
</dbReference>
<dbReference type="PANTHER" id="PTHR48063:SF45">
    <property type="entry name" value="LEUCINE-RICH REPEAT-CONTAINING N-TERMINAL PLANT-TYPE DOMAIN-CONTAINING PROTEIN"/>
    <property type="match status" value="1"/>
</dbReference>
<evidence type="ECO:0000256" key="3">
    <source>
        <dbReference type="ARBA" id="ARBA00022475"/>
    </source>
</evidence>
<evidence type="ECO:0000256" key="11">
    <source>
        <dbReference type="ARBA" id="ARBA00023180"/>
    </source>
</evidence>
<keyword evidence="6" id="KW-0732">Signal</keyword>
<dbReference type="SUPFAM" id="SSF52047">
    <property type="entry name" value="RNI-like"/>
    <property type="match status" value="1"/>
</dbReference>
<dbReference type="PaxDb" id="65489-OBART12G08250.1"/>
<dbReference type="PROSITE" id="PS51366">
    <property type="entry name" value="MI"/>
    <property type="match status" value="1"/>
</dbReference>
<evidence type="ECO:0000256" key="8">
    <source>
        <dbReference type="ARBA" id="ARBA00022845"/>
    </source>
</evidence>
<dbReference type="InterPro" id="IPR001611">
    <property type="entry name" value="Leu-rich_rpt"/>
</dbReference>
<dbReference type="Pfam" id="PF02847">
    <property type="entry name" value="MA3"/>
    <property type="match status" value="1"/>
</dbReference>
<dbReference type="Pfam" id="PF08263">
    <property type="entry name" value="LRRNT_2"/>
    <property type="match status" value="1"/>
</dbReference>
<dbReference type="STRING" id="65489.A0A0D3HT74"/>
<dbReference type="PROSITE" id="PS51450">
    <property type="entry name" value="LRR"/>
    <property type="match status" value="1"/>
</dbReference>
<evidence type="ECO:0000256" key="9">
    <source>
        <dbReference type="ARBA" id="ARBA00022989"/>
    </source>
</evidence>
<reference evidence="15" key="1">
    <citation type="journal article" date="2009" name="Rice">
        <title>De Novo Next Generation Sequencing of Plant Genomes.</title>
        <authorList>
            <person name="Rounsley S."/>
            <person name="Marri P.R."/>
            <person name="Yu Y."/>
            <person name="He R."/>
            <person name="Sisneros N."/>
            <person name="Goicoechea J.L."/>
            <person name="Lee S.J."/>
            <person name="Angelova A."/>
            <person name="Kudrna D."/>
            <person name="Luo M."/>
            <person name="Affourtit J."/>
            <person name="Desany B."/>
            <person name="Knight J."/>
            <person name="Niazi F."/>
            <person name="Egholm M."/>
            <person name="Wing R.A."/>
        </authorList>
    </citation>
    <scope>NUCLEOTIDE SEQUENCE [LARGE SCALE GENOMIC DNA]</scope>
    <source>
        <strain evidence="15">cv. IRGC 105608</strain>
    </source>
</reference>
<evidence type="ECO:0000256" key="2">
    <source>
        <dbReference type="ARBA" id="ARBA00009592"/>
    </source>
</evidence>
<name>A0A0D3HT74_9ORYZ</name>
<dbReference type="InterPro" id="IPR013210">
    <property type="entry name" value="LRR_N_plant-typ"/>
</dbReference>
<evidence type="ECO:0000256" key="1">
    <source>
        <dbReference type="ARBA" id="ARBA00004251"/>
    </source>
</evidence>
<organism evidence="15">
    <name type="scientific">Oryza barthii</name>
    <dbReference type="NCBI Taxonomy" id="65489"/>
    <lineage>
        <taxon>Eukaryota</taxon>
        <taxon>Viridiplantae</taxon>
        <taxon>Streptophyta</taxon>
        <taxon>Embryophyta</taxon>
        <taxon>Tracheophyta</taxon>
        <taxon>Spermatophyta</taxon>
        <taxon>Magnoliopsida</taxon>
        <taxon>Liliopsida</taxon>
        <taxon>Poales</taxon>
        <taxon>Poaceae</taxon>
        <taxon>BOP clade</taxon>
        <taxon>Oryzoideae</taxon>
        <taxon>Oryzeae</taxon>
        <taxon>Oryzinae</taxon>
        <taxon>Oryza</taxon>
    </lineage>
</organism>
<dbReference type="SUPFAM" id="SSF52058">
    <property type="entry name" value="L domain-like"/>
    <property type="match status" value="2"/>
</dbReference>
<dbReference type="InterPro" id="IPR003891">
    <property type="entry name" value="Initiation_fac_eIF4g_MI"/>
</dbReference>
<evidence type="ECO:0000259" key="14">
    <source>
        <dbReference type="PROSITE" id="PS51366"/>
    </source>
</evidence>
<dbReference type="FunFam" id="3.80.10.10:FF:000649">
    <property type="entry name" value="Leucine Rich Repeat family protein"/>
    <property type="match status" value="1"/>
</dbReference>
<dbReference type="InterPro" id="IPR046956">
    <property type="entry name" value="RLP23-like"/>
</dbReference>
<dbReference type="PRINTS" id="PR00019">
    <property type="entry name" value="LEURICHRPT"/>
</dbReference>
<dbReference type="GO" id="GO:0006417">
    <property type="term" value="P:regulation of translation"/>
    <property type="evidence" value="ECO:0007669"/>
    <property type="project" value="UniProtKB-KW"/>
</dbReference>
<dbReference type="Proteomes" id="UP000026960">
    <property type="component" value="Chromosome 12"/>
</dbReference>
<sequence length="1209" mass="136700">MIPGQRTVEIRRMIYLTIMSTIDFEEAGHKLAEIKLEPGQEMELCIMLFECCSQERTYLPNYGLLAQRLCLINKVYRKNFEKCFAQQYLMIDRLDTNKLRNVANFFAHLLATEALPWHVLAYIRLTEEDTTSSSRIFIKILFHELSDHLGIRQLNKRLSDPKMKDYFDSIFLMDHPKNTRFWINFFTSIGLGGITETLREYLKTMPAMQQQKSESSSDESGRNPSHSVAAPCQTWHDMWQVMKKKKNRMAEPRFPPPETLKIALLCLLLSLFPPATASIPSAASTSSDRSCIADERAALLAMKATFFDPNSRLASWQGEDCCSWWGVRCSNRTGHVIKLRLRGNTDDCLSFYGDKLRGEMSYSLVSLQKLRYLDLSCNNFNWSQIPVFLGSLPSLRYLNLSHGFFYGSIPPQLGNISKLSYLDLTSYNYPYNQLYSVDLSWLSHLSSLKYLVMNYVNLTTAMDWVDEINMLPALKVLYLQQCGLRKTVPFLRRSNLTVLEVLDISWNNFRTTIAPNWFWNITSLTFLNIRPCGFYGSIPDEIGRMASLEEVYFQGNNLMSTMIPSSFRNLCNLKVLGLQGTNTSGDIRELIERLPNCPWNKLQQLGLSHNNIGGTLPNWSEPLANLTVLLLSNNNITGAIPSWIWTLTKLNFLDLSSNKLNGIVKEDQLGNLTDLLFLGLGNTHLQIKVSSNWIPPFKLQAVLLQSLQLGPEVPPWLRSQTSIQHLQIANTSITTIPDWFWIVFSRAEFLDVAYNQIMGKLPATLEFMAAKTMDLSNNRFTGMVPKFPINVTYMYLQRNSLSGPLPSDFGAPLLQSLTLYDNLISGTIPSSLFSLEHLEILDLSGNILGGEIPTYQEDSNPRTGQLIVVNLNSNNLSGEFPLIFRSYPRLVFLDLSYNQFSGNLPLWMGKKFLPILSLLRLRSNMFSGHIPTELTKIDQLQFLDLAENYFSGSIPDSLVNLSAMARTSGYSVLLDEIVLTGQGAMYDIIFFYELVSVQTKGQQLEFSRGISRVVNLDLSKNNFTGAIPQDIGALVALKSLNFSWNLINGEIPETIGQLKQLESLDLSHNELSGEIPSSMQDLNALGTMNLTYNNLSGRIPRGNTMGSYDASSYIGNIGLCGPPLTRNCSGNATSKDLPGNHVDLEHISLYLGMAIGFVLSLWVVLCLLLFKTSWRKSYFMFVDRQQKKISVSVKIRCAVLKRKLGANNR</sequence>
<dbReference type="FunFam" id="3.80.10.10:FF:000581">
    <property type="entry name" value="Leucine Rich Repeat family protein, expressed"/>
    <property type="match status" value="1"/>
</dbReference>
<dbReference type="eggNOG" id="KOG0619">
    <property type="taxonomic scope" value="Eukaryota"/>
</dbReference>
<keyword evidence="10 13" id="KW-0472">Membrane</keyword>
<feature type="domain" description="MI" evidence="14">
    <location>
        <begin position="9"/>
        <end position="125"/>
    </location>
</feature>
<reference evidence="15" key="2">
    <citation type="submission" date="2015-03" db="UniProtKB">
        <authorList>
            <consortium name="EnsemblPlants"/>
        </authorList>
    </citation>
    <scope>IDENTIFICATION</scope>
</reference>
<dbReference type="PANTHER" id="PTHR48063">
    <property type="entry name" value="LRR RECEPTOR-LIKE KINASE"/>
    <property type="match status" value="1"/>
</dbReference>
<keyword evidence="11" id="KW-0325">Glycoprotein</keyword>
<keyword evidence="5 13" id="KW-0812">Transmembrane</keyword>
<keyword evidence="16" id="KW-1185">Reference proteome</keyword>
<evidence type="ECO:0000256" key="5">
    <source>
        <dbReference type="ARBA" id="ARBA00022692"/>
    </source>
</evidence>
<evidence type="ECO:0000256" key="4">
    <source>
        <dbReference type="ARBA" id="ARBA00022614"/>
    </source>
</evidence>
<evidence type="ECO:0000256" key="10">
    <source>
        <dbReference type="ARBA" id="ARBA00023136"/>
    </source>
</evidence>
<dbReference type="SMART" id="SM00544">
    <property type="entry name" value="MA3"/>
    <property type="match status" value="1"/>
</dbReference>
<comment type="similarity">
    <text evidence="2">Belongs to the RLP family.</text>
</comment>
<evidence type="ECO:0000313" key="15">
    <source>
        <dbReference type="EnsemblPlants" id="OBART12G08250.1"/>
    </source>
</evidence>
<feature type="region of interest" description="Disordered" evidence="12">
    <location>
        <begin position="206"/>
        <end position="229"/>
    </location>
</feature>
<proteinExistence type="inferred from homology"/>
<dbReference type="EnsemblPlants" id="OBART12G08250.1">
    <property type="protein sequence ID" value="OBART12G08250.1"/>
    <property type="gene ID" value="OBART12G08250"/>
</dbReference>